<organism evidence="1 2">
    <name type="scientific">Tanacetum coccineum</name>
    <dbReference type="NCBI Taxonomy" id="301880"/>
    <lineage>
        <taxon>Eukaryota</taxon>
        <taxon>Viridiplantae</taxon>
        <taxon>Streptophyta</taxon>
        <taxon>Embryophyta</taxon>
        <taxon>Tracheophyta</taxon>
        <taxon>Spermatophyta</taxon>
        <taxon>Magnoliopsida</taxon>
        <taxon>eudicotyledons</taxon>
        <taxon>Gunneridae</taxon>
        <taxon>Pentapetalae</taxon>
        <taxon>asterids</taxon>
        <taxon>campanulids</taxon>
        <taxon>Asterales</taxon>
        <taxon>Asteraceae</taxon>
        <taxon>Asteroideae</taxon>
        <taxon>Anthemideae</taxon>
        <taxon>Anthemidinae</taxon>
        <taxon>Tanacetum</taxon>
    </lineage>
</organism>
<name>A0ABQ5DF92_9ASTR</name>
<sequence length="88" mass="9738">MVNTRTDVELAAAVQASRWMLAPQIREQGSRRVTATGAVTSGSNPPQSLFHTWLSASISRTPFVRRRQLVKPCDAVELDLPNMERSST</sequence>
<evidence type="ECO:0000313" key="2">
    <source>
        <dbReference type="Proteomes" id="UP001151760"/>
    </source>
</evidence>
<evidence type="ECO:0000313" key="1">
    <source>
        <dbReference type="EMBL" id="GJT37925.1"/>
    </source>
</evidence>
<reference evidence="1" key="2">
    <citation type="submission" date="2022-01" db="EMBL/GenBank/DDBJ databases">
        <authorList>
            <person name="Yamashiro T."/>
            <person name="Shiraishi A."/>
            <person name="Satake H."/>
            <person name="Nakayama K."/>
        </authorList>
    </citation>
    <scope>NUCLEOTIDE SEQUENCE</scope>
</reference>
<dbReference type="EMBL" id="BQNB010015263">
    <property type="protein sequence ID" value="GJT37925.1"/>
    <property type="molecule type" value="Genomic_DNA"/>
</dbReference>
<reference evidence="1" key="1">
    <citation type="journal article" date="2022" name="Int. J. Mol. Sci.">
        <title>Draft Genome of Tanacetum Coccineum: Genomic Comparison of Closely Related Tanacetum-Family Plants.</title>
        <authorList>
            <person name="Yamashiro T."/>
            <person name="Shiraishi A."/>
            <person name="Nakayama K."/>
            <person name="Satake H."/>
        </authorList>
    </citation>
    <scope>NUCLEOTIDE SEQUENCE</scope>
</reference>
<accession>A0ABQ5DF92</accession>
<proteinExistence type="predicted"/>
<comment type="caution">
    <text evidence="1">The sequence shown here is derived from an EMBL/GenBank/DDBJ whole genome shotgun (WGS) entry which is preliminary data.</text>
</comment>
<protein>
    <submittedName>
        <fullName evidence="1">Uncharacterized protein</fullName>
    </submittedName>
</protein>
<gene>
    <name evidence="1" type="ORF">Tco_0937790</name>
</gene>
<dbReference type="Proteomes" id="UP001151760">
    <property type="component" value="Unassembled WGS sequence"/>
</dbReference>
<keyword evidence="2" id="KW-1185">Reference proteome</keyword>